<comment type="subcellular location">
    <subcellularLocation>
        <location evidence="1">Cell membrane</location>
        <topology evidence="1">Multi-pass membrane protein</topology>
    </subcellularLocation>
</comment>
<gene>
    <name evidence="10" type="ORF">SAMN05421770_1011127</name>
</gene>
<dbReference type="GO" id="GO:0009103">
    <property type="term" value="P:lipopolysaccharide biosynthetic process"/>
    <property type="evidence" value="ECO:0007669"/>
    <property type="project" value="UniProtKB-ARBA"/>
</dbReference>
<dbReference type="AlphaFoldDB" id="A0A239EU24"/>
<evidence type="ECO:0000256" key="2">
    <source>
        <dbReference type="ARBA" id="ARBA00022475"/>
    </source>
</evidence>
<feature type="transmembrane region" description="Helical" evidence="8">
    <location>
        <begin position="137"/>
        <end position="158"/>
    </location>
</feature>
<feature type="transmembrane region" description="Helical" evidence="8">
    <location>
        <begin position="368"/>
        <end position="385"/>
    </location>
</feature>
<evidence type="ECO:0000256" key="5">
    <source>
        <dbReference type="ARBA" id="ARBA00022692"/>
    </source>
</evidence>
<feature type="transmembrane region" description="Helical" evidence="8">
    <location>
        <begin position="110"/>
        <end position="131"/>
    </location>
</feature>
<feature type="transmembrane region" description="Helical" evidence="8">
    <location>
        <begin position="342"/>
        <end position="361"/>
    </location>
</feature>
<keyword evidence="7 8" id="KW-0472">Membrane</keyword>
<feature type="transmembrane region" description="Helical" evidence="8">
    <location>
        <begin position="225"/>
        <end position="244"/>
    </location>
</feature>
<evidence type="ECO:0000256" key="6">
    <source>
        <dbReference type="ARBA" id="ARBA00022989"/>
    </source>
</evidence>
<dbReference type="PANTHER" id="PTHR33908">
    <property type="entry name" value="MANNOSYLTRANSFERASE YKCB-RELATED"/>
    <property type="match status" value="1"/>
</dbReference>
<organism evidence="10 11">
    <name type="scientific">Granulicella rosea</name>
    <dbReference type="NCBI Taxonomy" id="474952"/>
    <lineage>
        <taxon>Bacteria</taxon>
        <taxon>Pseudomonadati</taxon>
        <taxon>Acidobacteriota</taxon>
        <taxon>Terriglobia</taxon>
        <taxon>Terriglobales</taxon>
        <taxon>Acidobacteriaceae</taxon>
        <taxon>Granulicella</taxon>
    </lineage>
</organism>
<evidence type="ECO:0000256" key="4">
    <source>
        <dbReference type="ARBA" id="ARBA00022679"/>
    </source>
</evidence>
<protein>
    <submittedName>
        <fullName evidence="10">Dolichyl-phosphate-mannose-protein mannosyltransferase</fullName>
    </submittedName>
</protein>
<dbReference type="InterPro" id="IPR038731">
    <property type="entry name" value="RgtA/B/C-like"/>
</dbReference>
<accession>A0A239EU24</accession>
<dbReference type="GO" id="GO:0016763">
    <property type="term" value="F:pentosyltransferase activity"/>
    <property type="evidence" value="ECO:0007669"/>
    <property type="project" value="TreeGrafter"/>
</dbReference>
<keyword evidence="5 8" id="KW-0812">Transmembrane</keyword>
<evidence type="ECO:0000256" key="7">
    <source>
        <dbReference type="ARBA" id="ARBA00023136"/>
    </source>
</evidence>
<dbReference type="EMBL" id="FZOU01000001">
    <property type="protein sequence ID" value="SNS47392.1"/>
    <property type="molecule type" value="Genomic_DNA"/>
</dbReference>
<keyword evidence="4 10" id="KW-0808">Transferase</keyword>
<dbReference type="Proteomes" id="UP000198356">
    <property type="component" value="Unassembled WGS sequence"/>
</dbReference>
<feature type="transmembrane region" description="Helical" evidence="8">
    <location>
        <begin position="165"/>
        <end position="182"/>
    </location>
</feature>
<sequence>MVETMPARHSEMPNETAHEGAKFRLAAILSLALVLRLTLVGMQLRNTSAAAFFGMATDLGSLSRSVALGHGLSSPFGGSTGASAFLAPGYPVLIGTIFRIFGIDSRNAEIFVMLMQAAFCVAAIALLMLTARRLFDAATANLAGIVCAVSPPILWLPVLFWETSLSTLLLCAMLYLTLLAAAPRRNIAAWLGMGACAGIALLVNPSLLTLIACCFAWATYRTARISFAGPVAGALLCLLLFTPWPVRNLRTMHAFIPLRTNLGYELWQGNRPGADGFFEPNLHPSVDAVQFQEYSMLGEIGYMRRKSELSKAAIRAEPARFLRLTLKRFASFWTGIDKKTSYLLIVYICLTSLLGFSGLYLSRRRSGFTLLLAILALFPLPYYVTHPDGRFRLVLDPILTMLTAYAVTCWRRRTAKLASVTCE</sequence>
<dbReference type="GO" id="GO:0005886">
    <property type="term" value="C:plasma membrane"/>
    <property type="evidence" value="ECO:0007669"/>
    <property type="project" value="UniProtKB-SubCell"/>
</dbReference>
<keyword evidence="3 10" id="KW-0328">Glycosyltransferase</keyword>
<feature type="transmembrane region" description="Helical" evidence="8">
    <location>
        <begin position="391"/>
        <end position="410"/>
    </location>
</feature>
<keyword evidence="11" id="KW-1185">Reference proteome</keyword>
<evidence type="ECO:0000256" key="1">
    <source>
        <dbReference type="ARBA" id="ARBA00004651"/>
    </source>
</evidence>
<reference evidence="10 11" key="1">
    <citation type="submission" date="2017-06" db="EMBL/GenBank/DDBJ databases">
        <authorList>
            <person name="Kim H.J."/>
            <person name="Triplett B.A."/>
        </authorList>
    </citation>
    <scope>NUCLEOTIDE SEQUENCE [LARGE SCALE GENOMIC DNA]</scope>
    <source>
        <strain evidence="10 11">DSM 18704</strain>
    </source>
</reference>
<evidence type="ECO:0000256" key="8">
    <source>
        <dbReference type="SAM" id="Phobius"/>
    </source>
</evidence>
<dbReference type="InterPro" id="IPR050297">
    <property type="entry name" value="LipidA_mod_glycosyltrf_83"/>
</dbReference>
<evidence type="ECO:0000259" key="9">
    <source>
        <dbReference type="Pfam" id="PF13231"/>
    </source>
</evidence>
<name>A0A239EU24_9BACT</name>
<keyword evidence="6 8" id="KW-1133">Transmembrane helix</keyword>
<feature type="transmembrane region" description="Helical" evidence="8">
    <location>
        <begin position="21"/>
        <end position="39"/>
    </location>
</feature>
<evidence type="ECO:0000313" key="10">
    <source>
        <dbReference type="EMBL" id="SNS47392.1"/>
    </source>
</evidence>
<proteinExistence type="predicted"/>
<dbReference type="Pfam" id="PF13231">
    <property type="entry name" value="PMT_2"/>
    <property type="match status" value="1"/>
</dbReference>
<feature type="transmembrane region" description="Helical" evidence="8">
    <location>
        <begin position="188"/>
        <end position="218"/>
    </location>
</feature>
<dbReference type="RefSeq" id="WP_217897011.1">
    <property type="nucleotide sequence ID" value="NZ_FZOU01000001.1"/>
</dbReference>
<feature type="domain" description="Glycosyltransferase RgtA/B/C/D-like" evidence="9">
    <location>
        <begin position="88"/>
        <end position="244"/>
    </location>
</feature>
<evidence type="ECO:0000256" key="3">
    <source>
        <dbReference type="ARBA" id="ARBA00022676"/>
    </source>
</evidence>
<feature type="transmembrane region" description="Helical" evidence="8">
    <location>
        <begin position="76"/>
        <end position="98"/>
    </location>
</feature>
<dbReference type="PANTHER" id="PTHR33908:SF11">
    <property type="entry name" value="MEMBRANE PROTEIN"/>
    <property type="match status" value="1"/>
</dbReference>
<evidence type="ECO:0000313" key="11">
    <source>
        <dbReference type="Proteomes" id="UP000198356"/>
    </source>
</evidence>
<keyword evidence="2" id="KW-1003">Cell membrane</keyword>